<evidence type="ECO:0008006" key="4">
    <source>
        <dbReference type="Google" id="ProtNLM"/>
    </source>
</evidence>
<proteinExistence type="predicted"/>
<dbReference type="Proteomes" id="UP000725649">
    <property type="component" value="Unassembled WGS sequence"/>
</dbReference>
<dbReference type="InterPro" id="IPR004704">
    <property type="entry name" value="PTS_IID_man"/>
</dbReference>
<dbReference type="PANTHER" id="PTHR32502:SF23">
    <property type="entry name" value="TRANSPORT PROTEIN, PTS SYSTEM"/>
    <property type="match status" value="1"/>
</dbReference>
<reference evidence="2" key="1">
    <citation type="submission" date="2019-04" db="EMBL/GenBank/DDBJ databases">
        <title>Evolution of Biomass-Degrading Anaerobic Consortia Revealed by Metagenomics.</title>
        <authorList>
            <person name="Peng X."/>
        </authorList>
    </citation>
    <scope>NUCLEOTIDE SEQUENCE</scope>
    <source>
        <strain evidence="2">SIG66</strain>
    </source>
</reference>
<feature type="transmembrane region" description="Helical" evidence="1">
    <location>
        <begin position="228"/>
        <end position="249"/>
    </location>
</feature>
<feature type="transmembrane region" description="Helical" evidence="1">
    <location>
        <begin position="123"/>
        <end position="142"/>
    </location>
</feature>
<organism evidence="2 3">
    <name type="scientific">Candidatus Avelusimicrobium gallicola</name>
    <dbReference type="NCBI Taxonomy" id="2562704"/>
    <lineage>
        <taxon>Bacteria</taxon>
        <taxon>Pseudomonadati</taxon>
        <taxon>Elusimicrobiota</taxon>
        <taxon>Elusimicrobia</taxon>
        <taxon>Elusimicrobiales</taxon>
        <taxon>Elusimicrobiaceae</taxon>
        <taxon>Candidatus Avelusimicrobium</taxon>
    </lineage>
</organism>
<comment type="caution">
    <text evidence="2">The sequence shown here is derived from an EMBL/GenBank/DDBJ whole genome shotgun (WGS) entry which is preliminary data.</text>
</comment>
<dbReference type="Pfam" id="PF03613">
    <property type="entry name" value="EIID-AGA"/>
    <property type="match status" value="1"/>
</dbReference>
<feature type="transmembrane region" description="Helical" evidence="1">
    <location>
        <begin position="148"/>
        <end position="171"/>
    </location>
</feature>
<protein>
    <recommendedName>
        <fullName evidence="4">PTS mannose transporter subunit IID</fullName>
    </recommendedName>
</protein>
<dbReference type="AlphaFoldDB" id="A0A928DNP1"/>
<feature type="transmembrane region" description="Helical" evidence="1">
    <location>
        <begin position="256"/>
        <end position="273"/>
    </location>
</feature>
<keyword evidence="1" id="KW-0812">Transmembrane</keyword>
<dbReference type="PANTHER" id="PTHR32502">
    <property type="entry name" value="N-ACETYLGALACTOSAMINE PERMEASE II COMPONENT-RELATED"/>
    <property type="match status" value="1"/>
</dbReference>
<accession>A0A928DNP1</accession>
<evidence type="ECO:0000313" key="2">
    <source>
        <dbReference type="EMBL" id="MBE6421117.1"/>
    </source>
</evidence>
<dbReference type="PROSITE" id="PS51108">
    <property type="entry name" value="PTS_EIID"/>
    <property type="match status" value="1"/>
</dbReference>
<evidence type="ECO:0000256" key="1">
    <source>
        <dbReference type="SAM" id="Phobius"/>
    </source>
</evidence>
<gene>
    <name evidence="2" type="ORF">E7027_03145</name>
</gene>
<dbReference type="GO" id="GO:0005886">
    <property type="term" value="C:plasma membrane"/>
    <property type="evidence" value="ECO:0007669"/>
    <property type="project" value="TreeGrafter"/>
</dbReference>
<dbReference type="InterPro" id="IPR050303">
    <property type="entry name" value="GatZ_KbaZ_carbometab"/>
</dbReference>
<dbReference type="EMBL" id="SUVG01000003">
    <property type="protein sequence ID" value="MBE6421117.1"/>
    <property type="molecule type" value="Genomic_DNA"/>
</dbReference>
<dbReference type="GO" id="GO:0009401">
    <property type="term" value="P:phosphoenolpyruvate-dependent sugar phosphotransferase system"/>
    <property type="evidence" value="ECO:0007669"/>
    <property type="project" value="InterPro"/>
</dbReference>
<evidence type="ECO:0000313" key="3">
    <source>
        <dbReference type="Proteomes" id="UP000725649"/>
    </source>
</evidence>
<feature type="transmembrane region" description="Helical" evidence="1">
    <location>
        <begin position="205"/>
        <end position="222"/>
    </location>
</feature>
<keyword evidence="1" id="KW-1133">Transmembrane helix</keyword>
<sequence length="274" mass="31294">MKFTLQLNMFLRSFFLQTGWNYMKYQNIGLVFVMLPFLKQLYKDDREALPSVLNRYLENFNTQPVMASFCFGALAQQETEVAHAKSLTDFKEKVTSWAGIKRGLSITTASIGDRLFWGTLKPLTLLLALFILLACGINFFEIDDLSAPSPWCVLIAGLAAFLSFNTIALFVKWRGLSLSFRSDESTCYGLTCFDWNKTIYYAKRTGLVLASGMLLLGAYHYVKDFSSLIDVHFFTRATIVLFFVVISFITRKLRLPNMYLYLAAVVVFNIVCYL</sequence>
<keyword evidence="1" id="KW-0472">Membrane</keyword>
<name>A0A928DNP1_9BACT</name>